<evidence type="ECO:0000256" key="7">
    <source>
        <dbReference type="ARBA" id="ARBA00048045"/>
    </source>
</evidence>
<comment type="catalytic activity">
    <reaction evidence="7 8">
        <text>adenosine(34) in tRNA + H2O + H(+) = inosine(34) in tRNA + NH4(+)</text>
        <dbReference type="Rhea" id="RHEA:43168"/>
        <dbReference type="Rhea" id="RHEA-COMP:10373"/>
        <dbReference type="Rhea" id="RHEA-COMP:10374"/>
        <dbReference type="ChEBI" id="CHEBI:15377"/>
        <dbReference type="ChEBI" id="CHEBI:15378"/>
        <dbReference type="ChEBI" id="CHEBI:28938"/>
        <dbReference type="ChEBI" id="CHEBI:74411"/>
        <dbReference type="ChEBI" id="CHEBI:82852"/>
        <dbReference type="EC" id="3.5.4.33"/>
    </reaction>
</comment>
<dbReference type="GO" id="GO:0008270">
    <property type="term" value="F:zinc ion binding"/>
    <property type="evidence" value="ECO:0007669"/>
    <property type="project" value="UniProtKB-UniRule"/>
</dbReference>
<dbReference type="GO" id="GO:0052717">
    <property type="term" value="F:tRNA-specific adenosine-34 deaminase activity"/>
    <property type="evidence" value="ECO:0007669"/>
    <property type="project" value="UniProtKB-UniRule"/>
</dbReference>
<evidence type="ECO:0000256" key="5">
    <source>
        <dbReference type="ARBA" id="ARBA00022801"/>
    </source>
</evidence>
<comment type="cofactor">
    <cofactor evidence="8">
        <name>Zn(2+)</name>
        <dbReference type="ChEBI" id="CHEBI:29105"/>
    </cofactor>
    <text evidence="8">Binds 1 zinc ion per subunit.</text>
</comment>
<keyword evidence="11" id="KW-1185">Reference proteome</keyword>
<dbReference type="CDD" id="cd01285">
    <property type="entry name" value="nucleoside_deaminase"/>
    <property type="match status" value="1"/>
</dbReference>
<accession>D5C2T7</accession>
<keyword evidence="5 8" id="KW-0378">Hydrolase</keyword>
<evidence type="ECO:0000256" key="6">
    <source>
        <dbReference type="ARBA" id="ARBA00022833"/>
    </source>
</evidence>
<keyword evidence="4 8" id="KW-0479">Metal-binding</keyword>
<dbReference type="eggNOG" id="COG0590">
    <property type="taxonomic scope" value="Bacteria"/>
</dbReference>
<dbReference type="PANTHER" id="PTHR11079">
    <property type="entry name" value="CYTOSINE DEAMINASE FAMILY MEMBER"/>
    <property type="match status" value="1"/>
</dbReference>
<evidence type="ECO:0000256" key="3">
    <source>
        <dbReference type="ARBA" id="ARBA00022694"/>
    </source>
</evidence>
<dbReference type="NCBIfam" id="NF008113">
    <property type="entry name" value="PRK10860.1"/>
    <property type="match status" value="1"/>
</dbReference>
<evidence type="ECO:0000256" key="2">
    <source>
        <dbReference type="ARBA" id="ARBA00011738"/>
    </source>
</evidence>
<organism evidence="10 11">
    <name type="scientific">Nitrosococcus halophilus (strain Nc4)</name>
    <dbReference type="NCBI Taxonomy" id="472759"/>
    <lineage>
        <taxon>Bacteria</taxon>
        <taxon>Pseudomonadati</taxon>
        <taxon>Pseudomonadota</taxon>
        <taxon>Gammaproteobacteria</taxon>
        <taxon>Chromatiales</taxon>
        <taxon>Chromatiaceae</taxon>
        <taxon>Nitrosococcus</taxon>
    </lineage>
</organism>
<dbReference type="HOGENOM" id="CLU_025810_3_2_6"/>
<dbReference type="GO" id="GO:0002100">
    <property type="term" value="P:tRNA wobble adenosine to inosine editing"/>
    <property type="evidence" value="ECO:0007669"/>
    <property type="project" value="UniProtKB-UniRule"/>
</dbReference>
<dbReference type="InterPro" id="IPR002125">
    <property type="entry name" value="CMP_dCMP_dom"/>
</dbReference>
<feature type="active site" description="Proton donor" evidence="8">
    <location>
        <position position="48"/>
    </location>
</feature>
<dbReference type="AlphaFoldDB" id="D5C2T7"/>
<dbReference type="InterPro" id="IPR016192">
    <property type="entry name" value="APOBEC/CMP_deaminase_Zn-bd"/>
</dbReference>
<dbReference type="InterPro" id="IPR028883">
    <property type="entry name" value="tRNA_aden_deaminase"/>
</dbReference>
<evidence type="ECO:0000256" key="1">
    <source>
        <dbReference type="ARBA" id="ARBA00010669"/>
    </source>
</evidence>
<feature type="binding site" evidence="8">
    <location>
        <position position="46"/>
    </location>
    <ligand>
        <name>Zn(2+)</name>
        <dbReference type="ChEBI" id="CHEBI:29105"/>
        <note>catalytic</note>
    </ligand>
</feature>
<sequence length="142" mass="15054">MHHALVLARHAEERGEVPVGAVLVQEGEMVAEGWNCPITAKDPTAHAEIQAIRAASQQLGNYRLVGTTLYVTLEPCAMCAGAIIQARIQRVVFGAFDPKGGAAGSVLSILPGDRLNHQVQCQGGILAEPCGAILSAFFRARR</sequence>
<dbReference type="Gene3D" id="3.40.140.10">
    <property type="entry name" value="Cytidine Deaminase, domain 2"/>
    <property type="match status" value="1"/>
</dbReference>
<dbReference type="Proteomes" id="UP000001844">
    <property type="component" value="Chromosome"/>
</dbReference>
<dbReference type="PROSITE" id="PS51747">
    <property type="entry name" value="CYT_DCMP_DEAMINASES_2"/>
    <property type="match status" value="1"/>
</dbReference>
<dbReference type="HAMAP" id="MF_00972">
    <property type="entry name" value="tRNA_aden_deaminase"/>
    <property type="match status" value="1"/>
</dbReference>
<evidence type="ECO:0000313" key="11">
    <source>
        <dbReference type="Proteomes" id="UP000001844"/>
    </source>
</evidence>
<comment type="function">
    <text evidence="8">Catalyzes the deamination of adenosine to inosine at the wobble position 34 of tRNA(Arg2).</text>
</comment>
<comment type="similarity">
    <text evidence="1">Belongs to the cytidine and deoxycytidylate deaminase family. ADAT2 subfamily.</text>
</comment>
<dbReference type="KEGG" id="nhl:Nhal_3743"/>
<dbReference type="SUPFAM" id="SSF53927">
    <property type="entry name" value="Cytidine deaminase-like"/>
    <property type="match status" value="1"/>
</dbReference>
<dbReference type="InterPro" id="IPR016193">
    <property type="entry name" value="Cytidine_deaminase-like"/>
</dbReference>
<dbReference type="FunFam" id="3.40.140.10:FF:000005">
    <property type="entry name" value="tRNA-specific adenosine deaminase"/>
    <property type="match status" value="1"/>
</dbReference>
<evidence type="ECO:0000259" key="9">
    <source>
        <dbReference type="PROSITE" id="PS51747"/>
    </source>
</evidence>
<dbReference type="PANTHER" id="PTHR11079:SF202">
    <property type="entry name" value="TRNA-SPECIFIC ADENOSINE DEAMINASE"/>
    <property type="match status" value="1"/>
</dbReference>
<gene>
    <name evidence="8" type="primary">tadA</name>
    <name evidence="10" type="ordered locus">Nhal_3743</name>
</gene>
<evidence type="ECO:0000256" key="8">
    <source>
        <dbReference type="HAMAP-Rule" id="MF_00972"/>
    </source>
</evidence>
<keyword evidence="6 8" id="KW-0862">Zinc</keyword>
<reference evidence="11" key="1">
    <citation type="submission" date="2010-04" db="EMBL/GenBank/DDBJ databases">
        <title>Complete genome sequence of Nitrosococcus halophilus Nc4, a salt-adapted, aerobic obligate ammonia-oxidizing sulfur purple bacterium.</title>
        <authorList>
            <consortium name="US DOE Joint Genome Institute"/>
            <person name="Campbell M.A."/>
            <person name="Malfatti S.A."/>
            <person name="Chain P.S.G."/>
            <person name="Heidelberg J.F."/>
            <person name="Ward B.B."/>
            <person name="Klotz M.G."/>
        </authorList>
    </citation>
    <scope>NUCLEOTIDE SEQUENCE [LARGE SCALE GENOMIC DNA]</scope>
    <source>
        <strain evidence="11">Nc4</strain>
    </source>
</reference>
<dbReference type="EC" id="3.5.4.33" evidence="8"/>
<dbReference type="Pfam" id="PF00383">
    <property type="entry name" value="dCMP_cyt_deam_1"/>
    <property type="match status" value="1"/>
</dbReference>
<evidence type="ECO:0000313" key="10">
    <source>
        <dbReference type="EMBL" id="ADE16762.1"/>
    </source>
</evidence>
<feature type="binding site" evidence="8">
    <location>
        <position position="79"/>
    </location>
    <ligand>
        <name>Zn(2+)</name>
        <dbReference type="ChEBI" id="CHEBI:29105"/>
        <note>catalytic</note>
    </ligand>
</feature>
<keyword evidence="3 8" id="KW-0819">tRNA processing</keyword>
<feature type="binding site" evidence="8">
    <location>
        <position position="76"/>
    </location>
    <ligand>
        <name>Zn(2+)</name>
        <dbReference type="ChEBI" id="CHEBI:29105"/>
        <note>catalytic</note>
    </ligand>
</feature>
<name>D5C2T7_NITHN</name>
<dbReference type="PROSITE" id="PS00903">
    <property type="entry name" value="CYT_DCMP_DEAMINASES_1"/>
    <property type="match status" value="1"/>
</dbReference>
<dbReference type="EMBL" id="CP001798">
    <property type="protein sequence ID" value="ADE16762.1"/>
    <property type="molecule type" value="Genomic_DNA"/>
</dbReference>
<dbReference type="STRING" id="472759.Nhal_3743"/>
<evidence type="ECO:0000256" key="4">
    <source>
        <dbReference type="ARBA" id="ARBA00022723"/>
    </source>
</evidence>
<feature type="domain" description="CMP/dCMP-type deaminase" evidence="9">
    <location>
        <begin position="1"/>
        <end position="107"/>
    </location>
</feature>
<protein>
    <recommendedName>
        <fullName evidence="8">tRNA-specific adenosine deaminase</fullName>
        <ecNumber evidence="8">3.5.4.33</ecNumber>
    </recommendedName>
</protein>
<comment type="subunit">
    <text evidence="2 8">Homodimer.</text>
</comment>
<proteinExistence type="inferred from homology"/>